<dbReference type="Pfam" id="PF07973">
    <property type="entry name" value="tRNA_SAD"/>
    <property type="match status" value="1"/>
</dbReference>
<proteinExistence type="inferred from homology"/>
<dbReference type="PROSITE" id="PS51880">
    <property type="entry name" value="TGS"/>
    <property type="match status" value="1"/>
</dbReference>
<dbReference type="InterPro" id="IPR012947">
    <property type="entry name" value="tRNA_SAD"/>
</dbReference>
<dbReference type="CDD" id="cd00860">
    <property type="entry name" value="ThrRS_anticodon"/>
    <property type="match status" value="1"/>
</dbReference>
<dbReference type="InterPro" id="IPR012676">
    <property type="entry name" value="TGS-like"/>
</dbReference>
<evidence type="ECO:0000256" key="10">
    <source>
        <dbReference type="ARBA" id="ARBA00022917"/>
    </source>
</evidence>
<dbReference type="InterPro" id="IPR018163">
    <property type="entry name" value="Thr/Ala-tRNA-synth_IIc_edit"/>
</dbReference>
<comment type="similarity">
    <text evidence="1 13">Belongs to the class-II aminoacyl-tRNA synthetase family.</text>
</comment>
<evidence type="ECO:0000259" key="14">
    <source>
        <dbReference type="PROSITE" id="PS50862"/>
    </source>
</evidence>
<dbReference type="EC" id="6.1.1.3" evidence="13"/>
<dbReference type="Gene3D" id="3.10.20.30">
    <property type="match status" value="1"/>
</dbReference>
<evidence type="ECO:0000313" key="16">
    <source>
        <dbReference type="EMBL" id="CAE6704493.1"/>
    </source>
</evidence>
<dbReference type="Pfam" id="PF02824">
    <property type="entry name" value="TGS"/>
    <property type="match status" value="1"/>
</dbReference>
<feature type="domain" description="TGS" evidence="15">
    <location>
        <begin position="14"/>
        <end position="75"/>
    </location>
</feature>
<reference evidence="16 17" key="1">
    <citation type="submission" date="2021-02" db="EMBL/GenBank/DDBJ databases">
        <authorList>
            <person name="Han P."/>
        </authorList>
    </citation>
    <scope>NUCLEOTIDE SEQUENCE [LARGE SCALE GENOMIC DNA]</scope>
    <source>
        <strain evidence="16">Candidatus Nitrospira sp. ZN2</strain>
    </source>
</reference>
<dbReference type="PANTHER" id="PTHR11451:SF44">
    <property type="entry name" value="THREONINE--TRNA LIGASE, CHLOROPLASTIC_MITOCHONDRIAL 2"/>
    <property type="match status" value="1"/>
</dbReference>
<evidence type="ECO:0000256" key="4">
    <source>
        <dbReference type="ARBA" id="ARBA00022598"/>
    </source>
</evidence>
<dbReference type="InterPro" id="IPR004154">
    <property type="entry name" value="Anticodon-bd"/>
</dbReference>
<feature type="binding site" evidence="13">
    <location>
        <position position="349"/>
    </location>
    <ligand>
        <name>Zn(2+)</name>
        <dbReference type="ChEBI" id="CHEBI:29105"/>
        <note>catalytic</note>
    </ligand>
</feature>
<dbReference type="SUPFAM" id="SSF55186">
    <property type="entry name" value="ThrRS/AlaRS common domain"/>
    <property type="match status" value="1"/>
</dbReference>
<dbReference type="PROSITE" id="PS50862">
    <property type="entry name" value="AA_TRNA_LIGASE_II"/>
    <property type="match status" value="1"/>
</dbReference>
<dbReference type="SUPFAM" id="SSF52954">
    <property type="entry name" value="Class II aaRS ABD-related"/>
    <property type="match status" value="1"/>
</dbReference>
<keyword evidence="8 13" id="KW-0067">ATP-binding</keyword>
<evidence type="ECO:0000256" key="6">
    <source>
        <dbReference type="ARBA" id="ARBA00022741"/>
    </source>
</evidence>
<feature type="binding site" evidence="13">
    <location>
        <position position="400"/>
    </location>
    <ligand>
        <name>Zn(2+)</name>
        <dbReference type="ChEBI" id="CHEBI:29105"/>
        <note>catalytic</note>
    </ligand>
</feature>
<dbReference type="SUPFAM" id="SSF81271">
    <property type="entry name" value="TGS-like"/>
    <property type="match status" value="1"/>
</dbReference>
<dbReference type="InterPro" id="IPR047246">
    <property type="entry name" value="ThrRS_anticodon"/>
</dbReference>
<evidence type="ECO:0000256" key="5">
    <source>
        <dbReference type="ARBA" id="ARBA00022723"/>
    </source>
</evidence>
<dbReference type="HAMAP" id="MF_00184">
    <property type="entry name" value="Thr_tRNA_synth"/>
    <property type="match status" value="1"/>
</dbReference>
<dbReference type="Gene3D" id="3.30.54.20">
    <property type="match status" value="1"/>
</dbReference>
<feature type="binding site" evidence="13">
    <location>
        <position position="526"/>
    </location>
    <ligand>
        <name>Zn(2+)</name>
        <dbReference type="ChEBI" id="CHEBI:29105"/>
        <note>catalytic</note>
    </ligand>
</feature>
<dbReference type="PANTHER" id="PTHR11451">
    <property type="entry name" value="THREONINE-TRNA LIGASE"/>
    <property type="match status" value="1"/>
</dbReference>
<comment type="caution">
    <text evidence="16">The sequence shown here is derived from an EMBL/GenBank/DDBJ whole genome shotgun (WGS) entry which is preliminary data.</text>
</comment>
<evidence type="ECO:0000256" key="2">
    <source>
        <dbReference type="ARBA" id="ARBA00022490"/>
    </source>
</evidence>
<keyword evidence="7 13" id="KW-0862">Zinc</keyword>
<feature type="domain" description="Aminoacyl-transfer RNA synthetases class-II family profile" evidence="14">
    <location>
        <begin position="256"/>
        <end position="549"/>
    </location>
</feature>
<evidence type="ECO:0000256" key="11">
    <source>
        <dbReference type="ARBA" id="ARBA00023146"/>
    </source>
</evidence>
<name>A0ABM8QM94_9BACT</name>
<comment type="caution">
    <text evidence="13">Lacks conserved residue(s) required for the propagation of feature annotation.</text>
</comment>
<dbReference type="Gene3D" id="3.30.930.10">
    <property type="entry name" value="Bira Bifunctional Protein, Domain 2"/>
    <property type="match status" value="1"/>
</dbReference>
<dbReference type="CDD" id="cd01667">
    <property type="entry name" value="TGS_ThrRS"/>
    <property type="match status" value="1"/>
</dbReference>
<evidence type="ECO:0000256" key="13">
    <source>
        <dbReference type="HAMAP-Rule" id="MF_00184"/>
    </source>
</evidence>
<comment type="catalytic activity">
    <reaction evidence="12 13">
        <text>tRNA(Thr) + L-threonine + ATP = L-threonyl-tRNA(Thr) + AMP + diphosphate + H(+)</text>
        <dbReference type="Rhea" id="RHEA:24624"/>
        <dbReference type="Rhea" id="RHEA-COMP:9670"/>
        <dbReference type="Rhea" id="RHEA-COMP:9704"/>
        <dbReference type="ChEBI" id="CHEBI:15378"/>
        <dbReference type="ChEBI" id="CHEBI:30616"/>
        <dbReference type="ChEBI" id="CHEBI:33019"/>
        <dbReference type="ChEBI" id="CHEBI:57926"/>
        <dbReference type="ChEBI" id="CHEBI:78442"/>
        <dbReference type="ChEBI" id="CHEBI:78534"/>
        <dbReference type="ChEBI" id="CHEBI:456215"/>
        <dbReference type="EC" id="6.1.1.3"/>
    </reaction>
</comment>
<sequence>MSYFLAGLTGVASQFIQITLPDGTRKQVPAGCTVRDAVTPDGKRLDQKILAAKVNGMPVDLFYPLDQDATVELLTFESTEGREVYRHSSTHIMAQAVKEVFPTAQLTIGPALEDGFYYDFAFDRPFTPEDLEKIEARAVEITKRGLTVSRSELSKQDAIQFFQDRGEQYKVELINSFDDAAPISLYRQGEFVDLCRGPHLPTTGHVGAFKLLSTGGAYWRGDERNPMLQRIYGTSFPTKKELDAHLAKLEEIKRRDHRKLGKELDLITIQDEIGPGLVLWHPKGALIRLLIENFWREQHIKDGYDLVYSPHVARLDLWKTSGHVDYYRENMFAAMKLEGSEYQLKPMNCPFHIMIYKSHLRSYRDLPIRYGELGTVYRYERTGVLHGLLRVRGFTQDDAHLFCRPDQIEAEVSRVLDFTFFVLGTFGFHEFEIYLSTRPEKSVGSDDNWAIATNALEAALKSRHVAYQVDPGEGVFYGPKIDIKIKDVLGRSWQCSTVQVDFNNPERFKLAYTGEDGKHHQPIMIHRALMGSIERFFGILIEHFAGAFPTWLAPVQAVVLTITDNQQEFAAKIVSTLKGHGFRVEADLRNEKIGFKIREAEKLKIPYMLVVGDKEVQSGMVAVRGRSGTNHGSMPIEQFLELIRTDTNQTLRGTATLSQTR</sequence>
<gene>
    <name evidence="13 16" type="primary">thrS</name>
    <name evidence="16" type="ORF">NSPZN2_10901</name>
</gene>
<evidence type="ECO:0000313" key="17">
    <source>
        <dbReference type="Proteomes" id="UP000675880"/>
    </source>
</evidence>
<dbReference type="InterPro" id="IPR002314">
    <property type="entry name" value="aa-tRNA-synt_IIb"/>
</dbReference>
<dbReference type="Pfam" id="PF03129">
    <property type="entry name" value="HGTP_anticodon"/>
    <property type="match status" value="1"/>
</dbReference>
<evidence type="ECO:0000256" key="8">
    <source>
        <dbReference type="ARBA" id="ARBA00022840"/>
    </source>
</evidence>
<evidence type="ECO:0000256" key="3">
    <source>
        <dbReference type="ARBA" id="ARBA00022555"/>
    </source>
</evidence>
<keyword evidence="9 13" id="KW-0694">RNA-binding</keyword>
<evidence type="ECO:0000256" key="7">
    <source>
        <dbReference type="ARBA" id="ARBA00022833"/>
    </source>
</evidence>
<organism evidence="16 17">
    <name type="scientific">Nitrospira defluvii</name>
    <dbReference type="NCBI Taxonomy" id="330214"/>
    <lineage>
        <taxon>Bacteria</taxon>
        <taxon>Pseudomonadati</taxon>
        <taxon>Nitrospirota</taxon>
        <taxon>Nitrospiria</taxon>
        <taxon>Nitrospirales</taxon>
        <taxon>Nitrospiraceae</taxon>
        <taxon>Nitrospira</taxon>
    </lineage>
</organism>
<protein>
    <recommendedName>
        <fullName evidence="13">Threonine--tRNA ligase</fullName>
        <ecNumber evidence="13">6.1.1.3</ecNumber>
    </recommendedName>
    <alternativeName>
        <fullName evidence="13">Threonyl-tRNA synthetase</fullName>
        <shortName evidence="13">ThrRS</shortName>
    </alternativeName>
</protein>
<dbReference type="PRINTS" id="PR01047">
    <property type="entry name" value="TRNASYNTHTHR"/>
</dbReference>
<keyword evidence="10 13" id="KW-0648">Protein biosynthesis</keyword>
<keyword evidence="2 13" id="KW-0963">Cytoplasm</keyword>
<comment type="subunit">
    <text evidence="13">Homodimer.</text>
</comment>
<dbReference type="InterPro" id="IPR033728">
    <property type="entry name" value="ThrRS_core"/>
</dbReference>
<dbReference type="RefSeq" id="WP_343224237.1">
    <property type="nucleotide sequence ID" value="NZ_CAJNBJ010000001.1"/>
</dbReference>
<comment type="subcellular location">
    <subcellularLocation>
        <location evidence="13">Cytoplasm</location>
    </subcellularLocation>
</comment>
<dbReference type="NCBIfam" id="TIGR00418">
    <property type="entry name" value="thrS"/>
    <property type="match status" value="1"/>
</dbReference>
<evidence type="ECO:0000256" key="12">
    <source>
        <dbReference type="ARBA" id="ARBA00049515"/>
    </source>
</evidence>
<keyword evidence="17" id="KW-1185">Reference proteome</keyword>
<keyword evidence="6 13" id="KW-0547">Nucleotide-binding</keyword>
<dbReference type="GO" id="GO:0004829">
    <property type="term" value="F:threonine-tRNA ligase activity"/>
    <property type="evidence" value="ECO:0007669"/>
    <property type="project" value="UniProtKB-EC"/>
</dbReference>
<keyword evidence="11 13" id="KW-0030">Aminoacyl-tRNA synthetase</keyword>
<evidence type="ECO:0000256" key="1">
    <source>
        <dbReference type="ARBA" id="ARBA00008226"/>
    </source>
</evidence>
<dbReference type="InterPro" id="IPR012675">
    <property type="entry name" value="Beta-grasp_dom_sf"/>
</dbReference>
<dbReference type="Pfam" id="PF00587">
    <property type="entry name" value="tRNA-synt_2b"/>
    <property type="match status" value="1"/>
</dbReference>
<dbReference type="InterPro" id="IPR002320">
    <property type="entry name" value="Thr-tRNA-ligase_IIa"/>
</dbReference>
<keyword evidence="3 13" id="KW-0820">tRNA-binding</keyword>
<dbReference type="InterPro" id="IPR036621">
    <property type="entry name" value="Anticodon-bd_dom_sf"/>
</dbReference>
<dbReference type="SMART" id="SM00863">
    <property type="entry name" value="tRNA_SAD"/>
    <property type="match status" value="1"/>
</dbReference>
<dbReference type="Proteomes" id="UP000675880">
    <property type="component" value="Unassembled WGS sequence"/>
</dbReference>
<keyword evidence="5 13" id="KW-0479">Metal-binding</keyword>
<dbReference type="InterPro" id="IPR006195">
    <property type="entry name" value="aa-tRNA-synth_II"/>
</dbReference>
<keyword evidence="4 13" id="KW-0436">Ligase</keyword>
<evidence type="ECO:0000256" key="9">
    <source>
        <dbReference type="ARBA" id="ARBA00022884"/>
    </source>
</evidence>
<dbReference type="Gene3D" id="3.40.50.800">
    <property type="entry name" value="Anticodon-binding domain"/>
    <property type="match status" value="1"/>
</dbReference>
<dbReference type="SUPFAM" id="SSF55681">
    <property type="entry name" value="Class II aaRS and biotin synthetases"/>
    <property type="match status" value="1"/>
</dbReference>
<accession>A0ABM8QM94</accession>
<comment type="cofactor">
    <cofactor evidence="13">
        <name>Zn(2+)</name>
        <dbReference type="ChEBI" id="CHEBI:29105"/>
    </cofactor>
    <text evidence="13">Binds 1 zinc ion per subunit.</text>
</comment>
<dbReference type="InterPro" id="IPR045864">
    <property type="entry name" value="aa-tRNA-synth_II/BPL/LPL"/>
</dbReference>
<dbReference type="Gene3D" id="3.30.980.10">
    <property type="entry name" value="Threonyl-trna Synthetase, Chain A, domain 2"/>
    <property type="match status" value="1"/>
</dbReference>
<dbReference type="EMBL" id="CAJNBJ010000001">
    <property type="protein sequence ID" value="CAE6704493.1"/>
    <property type="molecule type" value="Genomic_DNA"/>
</dbReference>
<dbReference type="CDD" id="cd00771">
    <property type="entry name" value="ThrRS_core"/>
    <property type="match status" value="1"/>
</dbReference>
<dbReference type="InterPro" id="IPR004095">
    <property type="entry name" value="TGS"/>
</dbReference>
<evidence type="ECO:0000259" key="15">
    <source>
        <dbReference type="PROSITE" id="PS51880"/>
    </source>
</evidence>